<accession>A0A6J5P439</accession>
<proteinExistence type="predicted"/>
<gene>
    <name evidence="3" type="ORF">UFOVP1146_27</name>
    <name evidence="4" type="ORF">UFOVP1638_118</name>
    <name evidence="1" type="ORF">UFOVP812_360</name>
    <name evidence="2" type="ORF">UFOVP818_205</name>
</gene>
<dbReference type="EMBL" id="LR796758">
    <property type="protein sequence ID" value="CAB4164091.1"/>
    <property type="molecule type" value="Genomic_DNA"/>
</dbReference>
<dbReference type="EMBL" id="LR796776">
    <property type="protein sequence ID" value="CAB4165669.1"/>
    <property type="molecule type" value="Genomic_DNA"/>
</dbReference>
<dbReference type="EMBL" id="LR797502">
    <property type="protein sequence ID" value="CAB4221002.1"/>
    <property type="molecule type" value="Genomic_DNA"/>
</dbReference>
<reference evidence="1" key="1">
    <citation type="submission" date="2020-04" db="EMBL/GenBank/DDBJ databases">
        <authorList>
            <person name="Chiriac C."/>
            <person name="Salcher M."/>
            <person name="Ghai R."/>
            <person name="Kavagutti S V."/>
        </authorList>
    </citation>
    <scope>NUCLEOTIDE SEQUENCE</scope>
</reference>
<sequence>MRKLEELFDLAPSTTSESDVVTLDETRTALAEIDDAIDKIDAALPSVRDLNTSDSELDNIAAMATESFQNLSDLGMNIDSRYAAEIFAVASAMLGHALTAKTAKLNKKLKVIELQLKKARLDQTATVEEPTETATGQVLSRNDLLERLIGNRDQKIKSV</sequence>
<name>A0A6J5P439_9CAUD</name>
<protein>
    <submittedName>
        <fullName evidence="1">Uncharacterized protein</fullName>
    </submittedName>
</protein>
<evidence type="ECO:0000313" key="2">
    <source>
        <dbReference type="EMBL" id="CAB4165669.1"/>
    </source>
</evidence>
<dbReference type="EMBL" id="LR797099">
    <property type="protein sequence ID" value="CAB4186670.1"/>
    <property type="molecule type" value="Genomic_DNA"/>
</dbReference>
<evidence type="ECO:0000313" key="4">
    <source>
        <dbReference type="EMBL" id="CAB4221002.1"/>
    </source>
</evidence>
<evidence type="ECO:0000313" key="1">
    <source>
        <dbReference type="EMBL" id="CAB4164091.1"/>
    </source>
</evidence>
<evidence type="ECO:0000313" key="3">
    <source>
        <dbReference type="EMBL" id="CAB4186670.1"/>
    </source>
</evidence>
<organism evidence="1">
    <name type="scientific">uncultured Caudovirales phage</name>
    <dbReference type="NCBI Taxonomy" id="2100421"/>
    <lineage>
        <taxon>Viruses</taxon>
        <taxon>Duplodnaviria</taxon>
        <taxon>Heunggongvirae</taxon>
        <taxon>Uroviricota</taxon>
        <taxon>Caudoviricetes</taxon>
        <taxon>Peduoviridae</taxon>
        <taxon>Maltschvirus</taxon>
        <taxon>Maltschvirus maltsch</taxon>
    </lineage>
</organism>